<sequence>MRNWIMLTLLMATMSLGLAVYQWWDFHNIIAEEDVGPNVDVNLYESNHQVNVNLTVNQLQDNKLIIELPNVASKVSCTNSQDESCTIQNQTITLKETHEVSLTYSLPFNEEEGLLLNWLPKFQLNDQQVTLPIKLTMTSPINEGWNWYTFKKPNYSDVLERINYHQWTFNNVESIPMVKSNAQYEAVYGQKHQTLILSHIPYKFEPFIELLDLFDVKNQIFIINPDQDPTYNTGVSVINHTEKRKIASGLLGTTIKRQLTEQTNHSELLINILNAFFFSMEIQSDKAAFLSNQLNQHLTRKQKEEWLNVLINHKEELNNLDQYLDESLKELDIYTDFFVSNMTNEPNVPFYEYDQREITLNNEEVDWKGILYNDTSYLPLEDIVEDTELTFSELREGELMISKGNERIRIYPKRDLYILNETHYQFIEEFLVKLNDRMYINSEVASKIFSLSIQRSK</sequence>
<dbReference type="RefSeq" id="WP_134339396.1">
    <property type="nucleotide sequence ID" value="NZ_SOPW01000004.1"/>
</dbReference>
<name>A0A4Y8IR60_9BACI</name>
<evidence type="ECO:0000313" key="2">
    <source>
        <dbReference type="Proteomes" id="UP000297975"/>
    </source>
</evidence>
<dbReference type="OrthoDB" id="2431422at2"/>
<comment type="caution">
    <text evidence="1">The sequence shown here is derived from an EMBL/GenBank/DDBJ whole genome shotgun (WGS) entry which is preliminary data.</text>
</comment>
<organism evidence="1 2">
    <name type="scientific">Filobacillus milosensis</name>
    <dbReference type="NCBI Taxonomy" id="94137"/>
    <lineage>
        <taxon>Bacteria</taxon>
        <taxon>Bacillati</taxon>
        <taxon>Bacillota</taxon>
        <taxon>Bacilli</taxon>
        <taxon>Bacillales</taxon>
        <taxon>Bacillaceae</taxon>
        <taxon>Filobacillus</taxon>
    </lineage>
</organism>
<reference evidence="1 2" key="1">
    <citation type="submission" date="2019-03" db="EMBL/GenBank/DDBJ databases">
        <authorList>
            <person name="He R.-H."/>
        </authorList>
    </citation>
    <scope>NUCLEOTIDE SEQUENCE [LARGE SCALE GENOMIC DNA]</scope>
    <source>
        <strain evidence="2">SH 714</strain>
    </source>
</reference>
<dbReference type="AlphaFoldDB" id="A0A4Y8IR60"/>
<keyword evidence="2" id="KW-1185">Reference proteome</keyword>
<gene>
    <name evidence="1" type="ORF">E3U55_05745</name>
</gene>
<dbReference type="Proteomes" id="UP000297975">
    <property type="component" value="Unassembled WGS sequence"/>
</dbReference>
<evidence type="ECO:0008006" key="3">
    <source>
        <dbReference type="Google" id="ProtNLM"/>
    </source>
</evidence>
<proteinExistence type="predicted"/>
<evidence type="ECO:0000313" key="1">
    <source>
        <dbReference type="EMBL" id="TFB23321.1"/>
    </source>
</evidence>
<protein>
    <recommendedName>
        <fullName evidence="3">Copper amine oxidase-like N-terminal domain-containing protein</fullName>
    </recommendedName>
</protein>
<dbReference type="EMBL" id="SOPW01000004">
    <property type="protein sequence ID" value="TFB23321.1"/>
    <property type="molecule type" value="Genomic_DNA"/>
</dbReference>
<accession>A0A4Y8IR60</accession>